<keyword evidence="2 4" id="KW-0808">Transferase</keyword>
<dbReference type="GO" id="GO:0016301">
    <property type="term" value="F:kinase activity"/>
    <property type="evidence" value="ECO:0007669"/>
    <property type="project" value="UniProtKB-KW"/>
</dbReference>
<feature type="domain" description="Carbohydrate kinase FGGY C-terminal" evidence="6">
    <location>
        <begin position="260"/>
        <end position="446"/>
    </location>
</feature>
<sequence length="493" mass="54512">MYFLGFDLGSSSLKTALVDSKTGEVLSLVKTPAEELKIDAPETGWAEQDPERWWECFCLGTREVLSQTKVAPETIVGIGIAYQMHGLVTLDAEGDVVRPSIIWCDSRAVSIGDQTFEALGADLCRARLLNEPGNFTASKLRWMQQHETEAFERTRTFFLPGDYLAYRLSGKRQTTASGLSEGILWDFQKGQPAFWLFDHWGIPNSLVPEIVSTFSEQATVSAEGARATGLAEGTPILYRAGDQPNNAFTLNVLEPGKIAATGGTSGVLYGITDDPDVEELRRFNHFAHVNHSREVIRIGQLLCINGAGSAYRWLKDQLGVTGYDQMNELALKIPIGSEGLKCFPFGNGVERMLENKRMEASFTGLEFNRHQKGHLCRATLEGIAFAFRYGMELMETKGVPFDTIRAGNDNLFQSTIFTETLAALGQTPIELYQVTGAVGAARACMVHKHGLEKTMRLSAGRDYLATIAPPKSVTSYQNAYIRWKSELQNQLKN</sequence>
<dbReference type="Gene3D" id="3.30.420.40">
    <property type="match status" value="2"/>
</dbReference>
<dbReference type="InterPro" id="IPR050406">
    <property type="entry name" value="FGGY_Carb_Kinase"/>
</dbReference>
<keyword evidence="8" id="KW-1185">Reference proteome</keyword>
<organism evidence="7 8">
    <name type="scientific">Robiginitalea aurantiaca</name>
    <dbReference type="NCBI Taxonomy" id="3056915"/>
    <lineage>
        <taxon>Bacteria</taxon>
        <taxon>Pseudomonadati</taxon>
        <taxon>Bacteroidota</taxon>
        <taxon>Flavobacteriia</taxon>
        <taxon>Flavobacteriales</taxon>
        <taxon>Flavobacteriaceae</taxon>
        <taxon>Robiginitalea</taxon>
    </lineage>
</organism>
<protein>
    <submittedName>
        <fullName evidence="7">FGGY family carbohydrate kinase</fullName>
    </submittedName>
</protein>
<dbReference type="RefSeq" id="WP_289724765.1">
    <property type="nucleotide sequence ID" value="NZ_JAUDUY010000003.1"/>
</dbReference>
<evidence type="ECO:0000259" key="6">
    <source>
        <dbReference type="Pfam" id="PF02782"/>
    </source>
</evidence>
<evidence type="ECO:0000256" key="1">
    <source>
        <dbReference type="ARBA" id="ARBA00009156"/>
    </source>
</evidence>
<dbReference type="InterPro" id="IPR018485">
    <property type="entry name" value="FGGY_C"/>
</dbReference>
<dbReference type="PROSITE" id="PS00445">
    <property type="entry name" value="FGGY_KINASES_2"/>
    <property type="match status" value="1"/>
</dbReference>
<gene>
    <name evidence="7" type="ORF">QU605_08000</name>
</gene>
<evidence type="ECO:0000256" key="2">
    <source>
        <dbReference type="ARBA" id="ARBA00022679"/>
    </source>
</evidence>
<feature type="domain" description="Carbohydrate kinase FGGY N-terminal" evidence="5">
    <location>
        <begin position="2"/>
        <end position="247"/>
    </location>
</feature>
<dbReference type="PANTHER" id="PTHR43095">
    <property type="entry name" value="SUGAR KINASE"/>
    <property type="match status" value="1"/>
</dbReference>
<reference evidence="7" key="1">
    <citation type="submission" date="2023-06" db="EMBL/GenBank/DDBJ databases">
        <title>Robiginitalea aurantiacus sp. nov. and Algoriphagus sediminis sp. nov., isolated from coastal sediment.</title>
        <authorList>
            <person name="Zhou Z.Y."/>
            <person name="An J."/>
            <person name="Jia Y.W."/>
            <person name="Du Z.J."/>
        </authorList>
    </citation>
    <scope>NUCLEOTIDE SEQUENCE</scope>
    <source>
        <strain evidence="7">M39</strain>
    </source>
</reference>
<evidence type="ECO:0000259" key="5">
    <source>
        <dbReference type="Pfam" id="PF00370"/>
    </source>
</evidence>
<dbReference type="InterPro" id="IPR000577">
    <property type="entry name" value="Carb_kinase_FGGY"/>
</dbReference>
<evidence type="ECO:0000256" key="4">
    <source>
        <dbReference type="RuleBase" id="RU003733"/>
    </source>
</evidence>
<dbReference type="PANTHER" id="PTHR43095:SF5">
    <property type="entry name" value="XYLULOSE KINASE"/>
    <property type="match status" value="1"/>
</dbReference>
<evidence type="ECO:0000256" key="3">
    <source>
        <dbReference type="ARBA" id="ARBA00022777"/>
    </source>
</evidence>
<dbReference type="InterPro" id="IPR018483">
    <property type="entry name" value="Carb_kinase_FGGY_CS"/>
</dbReference>
<dbReference type="Pfam" id="PF00370">
    <property type="entry name" value="FGGY_N"/>
    <property type="match status" value="1"/>
</dbReference>
<dbReference type="EMBL" id="JAUDUY010000003">
    <property type="protein sequence ID" value="MDM9631409.1"/>
    <property type="molecule type" value="Genomic_DNA"/>
</dbReference>
<dbReference type="InterPro" id="IPR018484">
    <property type="entry name" value="FGGY_N"/>
</dbReference>
<dbReference type="SUPFAM" id="SSF53067">
    <property type="entry name" value="Actin-like ATPase domain"/>
    <property type="match status" value="2"/>
</dbReference>
<evidence type="ECO:0000313" key="7">
    <source>
        <dbReference type="EMBL" id="MDM9631409.1"/>
    </source>
</evidence>
<keyword evidence="3 4" id="KW-0418">Kinase</keyword>
<proteinExistence type="inferred from homology"/>
<dbReference type="Pfam" id="PF02782">
    <property type="entry name" value="FGGY_C"/>
    <property type="match status" value="1"/>
</dbReference>
<comment type="similarity">
    <text evidence="1 4">Belongs to the FGGY kinase family.</text>
</comment>
<name>A0ABT7WER3_9FLAO</name>
<evidence type="ECO:0000313" key="8">
    <source>
        <dbReference type="Proteomes" id="UP001174839"/>
    </source>
</evidence>
<dbReference type="PIRSF" id="PIRSF000538">
    <property type="entry name" value="GlpK"/>
    <property type="match status" value="1"/>
</dbReference>
<dbReference type="Proteomes" id="UP001174839">
    <property type="component" value="Unassembled WGS sequence"/>
</dbReference>
<dbReference type="InterPro" id="IPR043129">
    <property type="entry name" value="ATPase_NBD"/>
</dbReference>
<accession>A0ABT7WER3</accession>
<comment type="caution">
    <text evidence="7">The sequence shown here is derived from an EMBL/GenBank/DDBJ whole genome shotgun (WGS) entry which is preliminary data.</text>
</comment>
<dbReference type="CDD" id="cd07809">
    <property type="entry name" value="ASKHA_NBD_FGGY_BaXK-like"/>
    <property type="match status" value="1"/>
</dbReference>